<gene>
    <name evidence="13" type="ORF">KHB02_04010</name>
</gene>
<dbReference type="CDD" id="cd00130">
    <property type="entry name" value="PAS"/>
    <property type="match status" value="2"/>
</dbReference>
<dbReference type="GO" id="GO:0006355">
    <property type="term" value="P:regulation of DNA-templated transcription"/>
    <property type="evidence" value="ECO:0007669"/>
    <property type="project" value="InterPro"/>
</dbReference>
<feature type="domain" description="PAC" evidence="12">
    <location>
        <begin position="96"/>
        <end position="147"/>
    </location>
</feature>
<feature type="domain" description="Histidine kinase" evidence="10">
    <location>
        <begin position="288"/>
        <end position="491"/>
    </location>
</feature>
<evidence type="ECO:0000256" key="5">
    <source>
        <dbReference type="ARBA" id="ARBA00022741"/>
    </source>
</evidence>
<comment type="catalytic activity">
    <reaction evidence="1">
        <text>ATP + protein L-histidine = ADP + protein N-phospho-L-histidine.</text>
        <dbReference type="EC" id="2.7.13.3"/>
    </reaction>
</comment>
<dbReference type="InterPro" id="IPR035965">
    <property type="entry name" value="PAS-like_dom_sf"/>
</dbReference>
<feature type="domain" description="PAS" evidence="11">
    <location>
        <begin position="24"/>
        <end position="66"/>
    </location>
</feature>
<proteinExistence type="predicted"/>
<dbReference type="FunFam" id="1.10.287.130:FF:000040">
    <property type="entry name" value="PAS domain-containing sensor histidine kinase"/>
    <property type="match status" value="1"/>
</dbReference>
<organism evidence="13">
    <name type="scientific">Neobacillus citreus</name>
    <dbReference type="NCBI Taxonomy" id="2833578"/>
    <lineage>
        <taxon>Bacteria</taxon>
        <taxon>Bacillati</taxon>
        <taxon>Bacillota</taxon>
        <taxon>Bacilli</taxon>
        <taxon>Bacillales</taxon>
        <taxon>Bacillaceae</taxon>
        <taxon>Neobacillus</taxon>
    </lineage>
</organism>
<dbReference type="PANTHER" id="PTHR43065">
    <property type="entry name" value="SENSOR HISTIDINE KINASE"/>
    <property type="match status" value="1"/>
</dbReference>
<dbReference type="InterPro" id="IPR001610">
    <property type="entry name" value="PAC"/>
</dbReference>
<evidence type="ECO:0000259" key="10">
    <source>
        <dbReference type="PROSITE" id="PS50109"/>
    </source>
</evidence>
<dbReference type="SMART" id="SM00091">
    <property type="entry name" value="PAS"/>
    <property type="match status" value="2"/>
</dbReference>
<dbReference type="Gene3D" id="3.30.450.20">
    <property type="entry name" value="PAS domain"/>
    <property type="match status" value="2"/>
</dbReference>
<evidence type="ECO:0000256" key="8">
    <source>
        <dbReference type="ARBA" id="ARBA00022969"/>
    </source>
</evidence>
<dbReference type="SMART" id="SM00388">
    <property type="entry name" value="HisKA"/>
    <property type="match status" value="1"/>
</dbReference>
<evidence type="ECO:0000256" key="3">
    <source>
        <dbReference type="ARBA" id="ARBA00022553"/>
    </source>
</evidence>
<evidence type="ECO:0000256" key="9">
    <source>
        <dbReference type="ARBA" id="ARBA00023012"/>
    </source>
</evidence>
<dbReference type="InterPro" id="IPR036097">
    <property type="entry name" value="HisK_dim/P_sf"/>
</dbReference>
<reference evidence="13" key="1">
    <citation type="submission" date="2021-05" db="EMBL/GenBank/DDBJ databases">
        <title>Novel Bacillus species.</title>
        <authorList>
            <person name="Liu G."/>
        </authorList>
    </citation>
    <scope>NUCLEOTIDE SEQUENCE</scope>
    <source>
        <strain evidence="13">FJAT-50051</strain>
    </source>
</reference>
<dbReference type="InterPro" id="IPR013656">
    <property type="entry name" value="PAS_4"/>
</dbReference>
<dbReference type="EMBL" id="JAGYPE010000001">
    <property type="protein sequence ID" value="MBS4180555.1"/>
    <property type="molecule type" value="Genomic_DNA"/>
</dbReference>
<evidence type="ECO:0000259" key="11">
    <source>
        <dbReference type="PROSITE" id="PS50112"/>
    </source>
</evidence>
<dbReference type="AlphaFoldDB" id="A0A942SUQ0"/>
<keyword evidence="9" id="KW-0902">Two-component regulatory system</keyword>
<dbReference type="Gene3D" id="1.10.287.130">
    <property type="match status" value="1"/>
</dbReference>
<evidence type="ECO:0000259" key="12">
    <source>
        <dbReference type="PROSITE" id="PS50113"/>
    </source>
</evidence>
<keyword evidence="3" id="KW-0597">Phosphoprotein</keyword>
<keyword evidence="4" id="KW-0808">Transferase</keyword>
<dbReference type="EC" id="2.7.13.3" evidence="2"/>
<dbReference type="SUPFAM" id="SSF55874">
    <property type="entry name" value="ATPase domain of HSP90 chaperone/DNA topoisomerase II/histidine kinase"/>
    <property type="match status" value="1"/>
</dbReference>
<dbReference type="NCBIfam" id="TIGR00229">
    <property type="entry name" value="sensory_box"/>
    <property type="match status" value="2"/>
</dbReference>
<dbReference type="Pfam" id="PF02518">
    <property type="entry name" value="HATPase_c"/>
    <property type="match status" value="1"/>
</dbReference>
<evidence type="ECO:0000256" key="7">
    <source>
        <dbReference type="ARBA" id="ARBA00022840"/>
    </source>
</evidence>
<dbReference type="GO" id="GO:0005524">
    <property type="term" value="F:ATP binding"/>
    <property type="evidence" value="ECO:0007669"/>
    <property type="project" value="UniProtKB-KW"/>
</dbReference>
<dbReference type="Pfam" id="PF00989">
    <property type="entry name" value="PAS"/>
    <property type="match status" value="1"/>
</dbReference>
<evidence type="ECO:0000256" key="6">
    <source>
        <dbReference type="ARBA" id="ARBA00022777"/>
    </source>
</evidence>
<evidence type="ECO:0000313" key="13">
    <source>
        <dbReference type="EMBL" id="MBS4180555.1"/>
    </source>
</evidence>
<comment type="caution">
    <text evidence="13">The sequence shown here is derived from an EMBL/GenBank/DDBJ whole genome shotgun (WGS) entry which is preliminary data.</text>
</comment>
<keyword evidence="7" id="KW-0067">ATP-binding</keyword>
<dbReference type="SUPFAM" id="SSF55785">
    <property type="entry name" value="PYP-like sensor domain (PAS domain)"/>
    <property type="match status" value="2"/>
</dbReference>
<dbReference type="InterPro" id="IPR003661">
    <property type="entry name" value="HisK_dim/P_dom"/>
</dbReference>
<dbReference type="Pfam" id="PF08448">
    <property type="entry name" value="PAS_4"/>
    <property type="match status" value="1"/>
</dbReference>
<sequence>MMQSSITDIKKEKRILLEKHLNGSLNSYQSLFACDSDAIYAMDLDGYFIPLNPACALIFGYNSDEFSKLTYMKVMKLEHLDRAISFFYKAIDGKLQNFDCQIVHKSGKLIDLNMTNYPIVIDGEIVGVYAVAKDITELKQKRKKLMEDIQQRENTYRDIVEHSPDAVAIVKDEQILFANDTAVELIGAKDKNEVIGKSIYDFLDSPYSDIVKQRARNVENGKAVDFIVEKLVRLDGTIIEVEVKAIPAIFQNEPARHIIIRDIMEKKRTQKLLLQSEKLTVAGQLAAGIAHEIRNPLTAIKGFIKLMDTGREFNSGYLDIINSEVNRIELILSELLLLAKPQSMKFEKRDLSTILEHVKTLADTQAIMRNIGIHILYLTEIPEVYCDENQLKQMFINFLKNSVEAMPKGGEIIIEVQCTDSNQIKIRFIDQGCGIPKEHLERIGQPFFTTKDNGNGLGLMISMQIIENHNGTINISSDENGTTMEILLPIQ</sequence>
<dbReference type="InterPro" id="IPR013767">
    <property type="entry name" value="PAS_fold"/>
</dbReference>
<evidence type="ECO:0000256" key="2">
    <source>
        <dbReference type="ARBA" id="ARBA00012438"/>
    </source>
</evidence>
<dbReference type="PRINTS" id="PR00344">
    <property type="entry name" value="BCTRLSENSOR"/>
</dbReference>
<evidence type="ECO:0000256" key="1">
    <source>
        <dbReference type="ARBA" id="ARBA00000085"/>
    </source>
</evidence>
<dbReference type="SMART" id="SM00086">
    <property type="entry name" value="PAC"/>
    <property type="match status" value="2"/>
</dbReference>
<dbReference type="InterPro" id="IPR000014">
    <property type="entry name" value="PAS"/>
</dbReference>
<dbReference type="Pfam" id="PF00512">
    <property type="entry name" value="HisKA"/>
    <property type="match status" value="1"/>
</dbReference>
<protein>
    <recommendedName>
        <fullName evidence="2">histidine kinase</fullName>
        <ecNumber evidence="2">2.7.13.3</ecNumber>
    </recommendedName>
</protein>
<evidence type="ECO:0000256" key="4">
    <source>
        <dbReference type="ARBA" id="ARBA00022679"/>
    </source>
</evidence>
<dbReference type="InterPro" id="IPR036890">
    <property type="entry name" value="HATPase_C_sf"/>
</dbReference>
<accession>A0A942SUQ0</accession>
<dbReference type="Gene3D" id="3.30.565.10">
    <property type="entry name" value="Histidine kinase-like ATPase, C-terminal domain"/>
    <property type="match status" value="1"/>
</dbReference>
<dbReference type="GO" id="GO:0030435">
    <property type="term" value="P:sporulation resulting in formation of a cellular spore"/>
    <property type="evidence" value="ECO:0007669"/>
    <property type="project" value="UniProtKB-KW"/>
</dbReference>
<dbReference type="InterPro" id="IPR004358">
    <property type="entry name" value="Sig_transdc_His_kin-like_C"/>
</dbReference>
<dbReference type="InterPro" id="IPR000700">
    <property type="entry name" value="PAS-assoc_C"/>
</dbReference>
<dbReference type="CDD" id="cd00082">
    <property type="entry name" value="HisKA"/>
    <property type="match status" value="1"/>
</dbReference>
<dbReference type="PROSITE" id="PS50113">
    <property type="entry name" value="PAC"/>
    <property type="match status" value="1"/>
</dbReference>
<dbReference type="GO" id="GO:0000155">
    <property type="term" value="F:phosphorelay sensor kinase activity"/>
    <property type="evidence" value="ECO:0007669"/>
    <property type="project" value="InterPro"/>
</dbReference>
<dbReference type="PROSITE" id="PS50112">
    <property type="entry name" value="PAS"/>
    <property type="match status" value="1"/>
</dbReference>
<dbReference type="SUPFAM" id="SSF47384">
    <property type="entry name" value="Homodimeric domain of signal transducing histidine kinase"/>
    <property type="match status" value="1"/>
</dbReference>
<keyword evidence="5" id="KW-0547">Nucleotide-binding</keyword>
<dbReference type="InterPro" id="IPR005467">
    <property type="entry name" value="His_kinase_dom"/>
</dbReference>
<dbReference type="PROSITE" id="PS50109">
    <property type="entry name" value="HIS_KIN"/>
    <property type="match status" value="1"/>
</dbReference>
<keyword evidence="8" id="KW-0749">Sporulation</keyword>
<name>A0A942SUQ0_9BACI</name>
<dbReference type="PANTHER" id="PTHR43065:SF34">
    <property type="entry name" value="SPORULATION KINASE A"/>
    <property type="match status" value="1"/>
</dbReference>
<dbReference type="SMART" id="SM00387">
    <property type="entry name" value="HATPase_c"/>
    <property type="match status" value="1"/>
</dbReference>
<keyword evidence="6" id="KW-0418">Kinase</keyword>
<dbReference type="InterPro" id="IPR003594">
    <property type="entry name" value="HATPase_dom"/>
</dbReference>